<sequence length="62" mass="7488">MSCLFHQQAQIMMGKHIDSYPLLKINQLLDWQPIEQLLNRQKTRYIRDHRGRPAYPLLPMLK</sequence>
<feature type="domain" description="Transposase InsH N-terminal" evidence="1">
    <location>
        <begin position="19"/>
        <end position="62"/>
    </location>
</feature>
<evidence type="ECO:0000313" key="2">
    <source>
        <dbReference type="EMBL" id="OSI18640.1"/>
    </source>
</evidence>
<protein>
    <recommendedName>
        <fullName evidence="1">Transposase InsH N-terminal domain-containing protein</fullName>
    </recommendedName>
</protein>
<dbReference type="EMBL" id="MTBO01000002">
    <property type="protein sequence ID" value="OSI18640.1"/>
    <property type="molecule type" value="Genomic_DNA"/>
</dbReference>
<reference evidence="3" key="1">
    <citation type="submission" date="2017-01" db="EMBL/GenBank/DDBJ databases">
        <authorList>
            <person name="Wolfgang W.J."/>
            <person name="Cole J."/>
            <person name="Wroblewski D."/>
            <person name="Mcginnis J."/>
            <person name="Musser K.A."/>
        </authorList>
    </citation>
    <scope>NUCLEOTIDE SEQUENCE [LARGE SCALE GENOMIC DNA]</scope>
    <source>
        <strain evidence="3">DSM 19151</strain>
    </source>
</reference>
<keyword evidence="3" id="KW-1185">Reference proteome</keyword>
<proteinExistence type="predicted"/>
<gene>
    <name evidence="2" type="ORF">BWD09_02440</name>
</gene>
<dbReference type="InterPro" id="IPR008490">
    <property type="entry name" value="Transposase_InsH_N"/>
</dbReference>
<dbReference type="AlphaFoldDB" id="A0A1X3DFH1"/>
<organism evidence="2 3">
    <name type="scientific">Neisseria dentiae</name>
    <dbReference type="NCBI Taxonomy" id="194197"/>
    <lineage>
        <taxon>Bacteria</taxon>
        <taxon>Pseudomonadati</taxon>
        <taxon>Pseudomonadota</taxon>
        <taxon>Betaproteobacteria</taxon>
        <taxon>Neisseriales</taxon>
        <taxon>Neisseriaceae</taxon>
        <taxon>Neisseria</taxon>
    </lineage>
</organism>
<dbReference type="Pfam" id="PF05598">
    <property type="entry name" value="DUF772"/>
    <property type="match status" value="1"/>
</dbReference>
<comment type="caution">
    <text evidence="2">The sequence shown here is derived from an EMBL/GenBank/DDBJ whole genome shotgun (WGS) entry which is preliminary data.</text>
</comment>
<dbReference type="STRING" id="194197.BWD09_02440"/>
<accession>A0A1X3DFH1</accession>
<evidence type="ECO:0000313" key="3">
    <source>
        <dbReference type="Proteomes" id="UP000193118"/>
    </source>
</evidence>
<evidence type="ECO:0000259" key="1">
    <source>
        <dbReference type="Pfam" id="PF05598"/>
    </source>
</evidence>
<feature type="non-terminal residue" evidence="2">
    <location>
        <position position="62"/>
    </location>
</feature>
<dbReference type="Proteomes" id="UP000193118">
    <property type="component" value="Unassembled WGS sequence"/>
</dbReference>
<name>A0A1X3DFH1_9NEIS</name>